<proteinExistence type="predicted"/>
<dbReference type="GO" id="GO:0016779">
    <property type="term" value="F:nucleotidyltransferase activity"/>
    <property type="evidence" value="ECO:0007669"/>
    <property type="project" value="InterPro"/>
</dbReference>
<gene>
    <name evidence="2" type="ORF">A3J64_01200</name>
</gene>
<accession>A0A1G2FGD9</accession>
<dbReference type="Proteomes" id="UP000177061">
    <property type="component" value="Unassembled WGS sequence"/>
</dbReference>
<reference evidence="2 3" key="1">
    <citation type="journal article" date="2016" name="Nat. Commun.">
        <title>Thousands of microbial genomes shed light on interconnected biogeochemical processes in an aquifer system.</title>
        <authorList>
            <person name="Anantharaman K."/>
            <person name="Brown C.T."/>
            <person name="Hug L.A."/>
            <person name="Sharon I."/>
            <person name="Castelle C.J."/>
            <person name="Probst A.J."/>
            <person name="Thomas B.C."/>
            <person name="Singh A."/>
            <person name="Wilkins M.J."/>
            <person name="Karaoz U."/>
            <person name="Brodie E.L."/>
            <person name="Williams K.H."/>
            <person name="Hubbard S.S."/>
            <person name="Banfield J.F."/>
        </authorList>
    </citation>
    <scope>NUCLEOTIDE SEQUENCE [LARGE SCALE GENOMIC DNA]</scope>
</reference>
<evidence type="ECO:0000313" key="2">
    <source>
        <dbReference type="EMBL" id="OGZ37113.1"/>
    </source>
</evidence>
<organism evidence="2 3">
    <name type="scientific">Candidatus Portnoybacteria bacterium RIFCSPHIGHO2_12_FULL_38_9</name>
    <dbReference type="NCBI Taxonomy" id="1801997"/>
    <lineage>
        <taxon>Bacteria</taxon>
        <taxon>Candidatus Portnoyibacteriota</taxon>
    </lineage>
</organism>
<dbReference type="EMBL" id="MHNB01000015">
    <property type="protein sequence ID" value="OGZ37113.1"/>
    <property type="molecule type" value="Genomic_DNA"/>
</dbReference>
<dbReference type="InterPro" id="IPR043519">
    <property type="entry name" value="NT_sf"/>
</dbReference>
<comment type="caution">
    <text evidence="2">The sequence shown here is derived from an EMBL/GenBank/DDBJ whole genome shotgun (WGS) entry which is preliminary data.</text>
</comment>
<evidence type="ECO:0000313" key="3">
    <source>
        <dbReference type="Proteomes" id="UP000177061"/>
    </source>
</evidence>
<dbReference type="InterPro" id="IPR002934">
    <property type="entry name" value="Polymerase_NTP_transf_dom"/>
</dbReference>
<dbReference type="STRING" id="1801997.A3J64_01200"/>
<dbReference type="Pfam" id="PF01909">
    <property type="entry name" value="NTP_transf_2"/>
    <property type="match status" value="1"/>
</dbReference>
<dbReference type="SUPFAM" id="SSF81301">
    <property type="entry name" value="Nucleotidyltransferase"/>
    <property type="match status" value="1"/>
</dbReference>
<name>A0A1G2FGD9_9BACT</name>
<dbReference type="AlphaFoldDB" id="A0A1G2FGD9"/>
<sequence length="385" mass="46546">MSKEPKRESLNNLQNIFHRILERYLQTSDKYYLNFIQDELPRYLSIRNREFSFYSKPVFKANPRNQSQLIIDLYNDLNEIKIQILAELNLKVFTLNIKRFNYIYFKSSGWQYQVIHFLQKESSKRLNQFITSFLIHGSFATGDFLKDWSDLDTKIILNDFVFQSSRHLDYAAKWFRKLSLLCDKIDPLSHHRFSFLTNFDLSYYPAFFLPKEVYNYALLLNGQPEIKINLRPDKDEIKKQMIKFVGYFKDKVLDKKYSRNQGQFKNDLARLMLWPSLMLQTKDIYIYKKYSFKKAKQEFPQVDFSLVDEAGAIREQWSGSNLLRYYPDSLFTLLPFRFNQIIINQYKRYLNGRPLPKTRKEIEIFTREAYYFLKKTFNLIKNEQK</sequence>
<protein>
    <recommendedName>
        <fullName evidence="1">Polymerase nucleotidyl transferase domain-containing protein</fullName>
    </recommendedName>
</protein>
<feature type="domain" description="Polymerase nucleotidyl transferase" evidence="1">
    <location>
        <begin position="121"/>
        <end position="172"/>
    </location>
</feature>
<evidence type="ECO:0000259" key="1">
    <source>
        <dbReference type="Pfam" id="PF01909"/>
    </source>
</evidence>